<dbReference type="EMBL" id="JACHBS010000001">
    <property type="protein sequence ID" value="MBB5616871.1"/>
    <property type="molecule type" value="Genomic_DNA"/>
</dbReference>
<protein>
    <submittedName>
        <fullName evidence="2">Putative membrane protein</fullName>
    </submittedName>
</protein>
<name>A0A840X3N9_9MICO</name>
<reference evidence="2 3" key="1">
    <citation type="submission" date="2020-08" db="EMBL/GenBank/DDBJ databases">
        <title>Sequencing the genomes of 1000 actinobacteria strains.</title>
        <authorList>
            <person name="Klenk H.-P."/>
        </authorList>
    </citation>
    <scope>NUCLEOTIDE SEQUENCE [LARGE SCALE GENOMIC DNA]</scope>
    <source>
        <strain evidence="2 3">DSM 23889</strain>
    </source>
</reference>
<dbReference type="AlphaFoldDB" id="A0A840X3N9"/>
<feature type="transmembrane region" description="Helical" evidence="1">
    <location>
        <begin position="56"/>
        <end position="76"/>
    </location>
</feature>
<accession>A0A840X3N9</accession>
<evidence type="ECO:0000256" key="1">
    <source>
        <dbReference type="SAM" id="Phobius"/>
    </source>
</evidence>
<dbReference type="RefSeq" id="WP_153980974.1">
    <property type="nucleotide sequence ID" value="NZ_BAAANZ010000001.1"/>
</dbReference>
<feature type="transmembrane region" description="Helical" evidence="1">
    <location>
        <begin position="197"/>
        <end position="215"/>
    </location>
</feature>
<comment type="caution">
    <text evidence="2">The sequence shown here is derived from an EMBL/GenBank/DDBJ whole genome shotgun (WGS) entry which is preliminary data.</text>
</comment>
<feature type="transmembrane region" description="Helical" evidence="1">
    <location>
        <begin position="25"/>
        <end position="44"/>
    </location>
</feature>
<evidence type="ECO:0000313" key="2">
    <source>
        <dbReference type="EMBL" id="MBB5616871.1"/>
    </source>
</evidence>
<keyword evidence="1" id="KW-0472">Membrane</keyword>
<dbReference type="Proteomes" id="UP000552883">
    <property type="component" value="Unassembled WGS sequence"/>
</dbReference>
<gene>
    <name evidence="2" type="ORF">BJ959_000367</name>
</gene>
<dbReference type="OrthoDB" id="5120215at2"/>
<proteinExistence type="predicted"/>
<feature type="transmembrane region" description="Helical" evidence="1">
    <location>
        <begin position="88"/>
        <end position="105"/>
    </location>
</feature>
<keyword evidence="3" id="KW-1185">Reference proteome</keyword>
<feature type="transmembrane region" description="Helical" evidence="1">
    <location>
        <begin position="151"/>
        <end position="177"/>
    </location>
</feature>
<keyword evidence="1" id="KW-1133">Transmembrane helix</keyword>
<organism evidence="2 3">
    <name type="scientific">Microcella frigidaquae</name>
    <dbReference type="NCBI Taxonomy" id="424758"/>
    <lineage>
        <taxon>Bacteria</taxon>
        <taxon>Bacillati</taxon>
        <taxon>Actinomycetota</taxon>
        <taxon>Actinomycetes</taxon>
        <taxon>Micrococcales</taxon>
        <taxon>Microbacteriaceae</taxon>
        <taxon>Microcella</taxon>
    </lineage>
</organism>
<evidence type="ECO:0000313" key="3">
    <source>
        <dbReference type="Proteomes" id="UP000552883"/>
    </source>
</evidence>
<sequence>MSDDAPPPVVPVGGMPTRSGSVARVLLLSALVSTALMALAYQLGIGDAVISRPGELVLLLVDIAPVLWFAAAAVLLSMLRWQSIDQRFRWVILAAVVAVAVSLALRTTALAQPPVAALLEPFTLGFVVVVGASILFTRARVRRLANGTDAGVTLVGVALGFVVVGFGVALGALRVGLAGPPVPPGAVARSVETSPTTGLLIGATLLMIGGLFWLTDRTRNPGVERP</sequence>
<keyword evidence="1" id="KW-0812">Transmembrane</keyword>
<feature type="transmembrane region" description="Helical" evidence="1">
    <location>
        <begin position="117"/>
        <end position="139"/>
    </location>
</feature>